<dbReference type="PANTHER" id="PTHR37984:SF10">
    <property type="entry name" value="RIBONUCLEASE H"/>
    <property type="match status" value="1"/>
</dbReference>
<proteinExistence type="predicted"/>
<dbReference type="PANTHER" id="PTHR37984">
    <property type="entry name" value="PROTEIN CBG26694"/>
    <property type="match status" value="1"/>
</dbReference>
<name>A0AAV4D2C8_9GAST</name>
<dbReference type="Proteomes" id="UP000735302">
    <property type="component" value="Unassembled WGS sequence"/>
</dbReference>
<dbReference type="EMBL" id="BLXT01007309">
    <property type="protein sequence ID" value="GFO38321.1"/>
    <property type="molecule type" value="Genomic_DNA"/>
</dbReference>
<organism evidence="1 2">
    <name type="scientific">Plakobranchus ocellatus</name>
    <dbReference type="NCBI Taxonomy" id="259542"/>
    <lineage>
        <taxon>Eukaryota</taxon>
        <taxon>Metazoa</taxon>
        <taxon>Spiralia</taxon>
        <taxon>Lophotrochozoa</taxon>
        <taxon>Mollusca</taxon>
        <taxon>Gastropoda</taxon>
        <taxon>Heterobranchia</taxon>
        <taxon>Euthyneura</taxon>
        <taxon>Panpulmonata</taxon>
        <taxon>Sacoglossa</taxon>
        <taxon>Placobranchoidea</taxon>
        <taxon>Plakobranchidae</taxon>
        <taxon>Plakobranchus</taxon>
    </lineage>
</organism>
<gene>
    <name evidence="1" type="ORF">PoB_006482600</name>
</gene>
<dbReference type="SUPFAM" id="SSF56672">
    <property type="entry name" value="DNA/RNA polymerases"/>
    <property type="match status" value="1"/>
</dbReference>
<sequence length="96" mass="11054">MREKIEKELDRVEANGIVKTIWATPFVPVPKKDGAVRICNDYEVTVNRQIEQNRCPLASIEDIALNLARGEKFTELDFSHAWTPLELHDDSKQYTP</sequence>
<dbReference type="InterPro" id="IPR050951">
    <property type="entry name" value="Retrovirus_Pol_polyprotein"/>
</dbReference>
<keyword evidence="2" id="KW-1185">Reference proteome</keyword>
<comment type="caution">
    <text evidence="1">The sequence shown here is derived from an EMBL/GenBank/DDBJ whole genome shotgun (WGS) entry which is preliminary data.</text>
</comment>
<dbReference type="AlphaFoldDB" id="A0AAV4D2C8"/>
<dbReference type="InterPro" id="IPR043128">
    <property type="entry name" value="Rev_trsase/Diguanyl_cyclase"/>
</dbReference>
<dbReference type="Gene3D" id="3.30.70.270">
    <property type="match status" value="1"/>
</dbReference>
<accession>A0AAV4D2C8</accession>
<dbReference type="Gene3D" id="3.10.10.10">
    <property type="entry name" value="HIV Type 1 Reverse Transcriptase, subunit A, domain 1"/>
    <property type="match status" value="1"/>
</dbReference>
<evidence type="ECO:0000313" key="1">
    <source>
        <dbReference type="EMBL" id="GFO38321.1"/>
    </source>
</evidence>
<dbReference type="InterPro" id="IPR043502">
    <property type="entry name" value="DNA/RNA_pol_sf"/>
</dbReference>
<protein>
    <submittedName>
        <fullName evidence="1">Transposon ty3-i Gag-Pol polyprotein</fullName>
    </submittedName>
</protein>
<reference evidence="1 2" key="1">
    <citation type="journal article" date="2021" name="Elife">
        <title>Chloroplast acquisition without the gene transfer in kleptoplastic sea slugs, Plakobranchus ocellatus.</title>
        <authorList>
            <person name="Maeda T."/>
            <person name="Takahashi S."/>
            <person name="Yoshida T."/>
            <person name="Shimamura S."/>
            <person name="Takaki Y."/>
            <person name="Nagai Y."/>
            <person name="Toyoda A."/>
            <person name="Suzuki Y."/>
            <person name="Arimoto A."/>
            <person name="Ishii H."/>
            <person name="Satoh N."/>
            <person name="Nishiyama T."/>
            <person name="Hasebe M."/>
            <person name="Maruyama T."/>
            <person name="Minagawa J."/>
            <person name="Obokata J."/>
            <person name="Shigenobu S."/>
        </authorList>
    </citation>
    <scope>NUCLEOTIDE SEQUENCE [LARGE SCALE GENOMIC DNA]</scope>
</reference>
<evidence type="ECO:0000313" key="2">
    <source>
        <dbReference type="Proteomes" id="UP000735302"/>
    </source>
</evidence>